<accession>A0A8H3TPG7</accession>
<reference evidence="2" key="1">
    <citation type="submission" date="2020-07" db="EMBL/GenBank/DDBJ databases">
        <title>Draft Genome Sequence of a Deep-Sea Yeast, Naganishia (Cryptococcus) liquefaciens strain N6.</title>
        <authorList>
            <person name="Han Y.W."/>
            <person name="Kajitani R."/>
            <person name="Morimoto H."/>
            <person name="Parhat M."/>
            <person name="Tsubouchi H."/>
            <person name="Bakenova O."/>
            <person name="Ogata M."/>
            <person name="Argunhan B."/>
            <person name="Aoki R."/>
            <person name="Kajiwara S."/>
            <person name="Itoh T."/>
            <person name="Iwasaki H."/>
        </authorList>
    </citation>
    <scope>NUCLEOTIDE SEQUENCE</scope>
    <source>
        <strain evidence="2">N6</strain>
    </source>
</reference>
<evidence type="ECO:0000313" key="3">
    <source>
        <dbReference type="Proteomes" id="UP000620104"/>
    </source>
</evidence>
<sequence>MNVSPQTPLRPDVNTSRLLRLLRPYTSHLGHLERSLRADVDHAAYPVIPQGLALIVDRSSRLDAKRTYGKPKSFRTKSSSSVMVPAQGVAGPSSYAQDVFSEHTVETYGAEPRDIPAAIRANLGLTRYGMSNNEKTKKILQQANSTISAFRRLCEVAQPQHISGKGKNFHPSVKRRQRSVPKLSTLCANIVGHNLEGYVRAEWLLQEREKEGMRSDDREDGQSSGEENDIRQEYQDQSWRVERLQEWYDALPGHVVGTVLVEQAVSLAMNIPCHPVRMDVLWTLLETVLEQKVSDDWRPLLQILVQDTLTFEYHKLPLVLAGIASLNTPLSIPPKIERIVIPHMANRKKYIAMSVEPVTQAIRCELAAAMVANGLRFVYNTSDQRQIDSFDSHTARWISRWTSSISTALPEESTAAWQTLYTCLADIGFLEDPLPVDNSPNTYLVAFVIALLDTSYDTRSERASLRKALRCLRSNPGIEFDTLHHEAVGELVIRLLAEPQWKMACPHITRWFLAHAIRIDAISSNEARIAEWICDLDANMPEVEEHDTDTKAAYARLGYVWDTTFDSWIKETPAGKLRHGWKSALQTSSVRLSSSPGPMPSSEDSGFYSGDGSYPAQNRVSPPVQMEPSLPLFTSPVVKMHTFSSPFANSPVVRSSVTPGNAWKFKRAPEKSTLESAAITPLQPVKAIQPNTSESIDPLDDIEELDRSTPVLPKRVIHVGESTDASSPLGSPLDQDENDPLAADFSDVSFDRPWPGSSAETIRANKRKAQNASSPLRNARLKRQHLR</sequence>
<organism evidence="2 3">
    <name type="scientific">Naganishia liquefaciens</name>
    <dbReference type="NCBI Taxonomy" id="104408"/>
    <lineage>
        <taxon>Eukaryota</taxon>
        <taxon>Fungi</taxon>
        <taxon>Dikarya</taxon>
        <taxon>Basidiomycota</taxon>
        <taxon>Agaricomycotina</taxon>
        <taxon>Tremellomycetes</taxon>
        <taxon>Filobasidiales</taxon>
        <taxon>Filobasidiaceae</taxon>
        <taxon>Naganishia</taxon>
    </lineage>
</organism>
<feature type="region of interest" description="Disordered" evidence="1">
    <location>
        <begin position="589"/>
        <end position="617"/>
    </location>
</feature>
<proteinExistence type="predicted"/>
<protein>
    <submittedName>
        <fullName evidence="2">Uncharacterized protein</fullName>
    </submittedName>
</protein>
<dbReference type="EMBL" id="BLZA01000009">
    <property type="protein sequence ID" value="GHJ84802.1"/>
    <property type="molecule type" value="Genomic_DNA"/>
</dbReference>
<evidence type="ECO:0000313" key="2">
    <source>
        <dbReference type="EMBL" id="GHJ84802.1"/>
    </source>
</evidence>
<keyword evidence="3" id="KW-1185">Reference proteome</keyword>
<feature type="compositionally biased region" description="Basic and acidic residues" evidence="1">
    <location>
        <begin position="209"/>
        <end position="221"/>
    </location>
</feature>
<feature type="region of interest" description="Disordered" evidence="1">
    <location>
        <begin position="209"/>
        <end position="232"/>
    </location>
</feature>
<dbReference type="Proteomes" id="UP000620104">
    <property type="component" value="Unassembled WGS sequence"/>
</dbReference>
<dbReference type="AlphaFoldDB" id="A0A8H3TPG7"/>
<dbReference type="OrthoDB" id="2587087at2759"/>
<evidence type="ECO:0000256" key="1">
    <source>
        <dbReference type="SAM" id="MobiDB-lite"/>
    </source>
</evidence>
<comment type="caution">
    <text evidence="2">The sequence shown here is derived from an EMBL/GenBank/DDBJ whole genome shotgun (WGS) entry which is preliminary data.</text>
</comment>
<name>A0A8H3TPG7_9TREE</name>
<feature type="region of interest" description="Disordered" evidence="1">
    <location>
        <begin position="721"/>
        <end position="787"/>
    </location>
</feature>
<gene>
    <name evidence="2" type="ORF">NliqN6_1204</name>
</gene>